<dbReference type="RefSeq" id="WP_097880496.1">
    <property type="nucleotide sequence ID" value="NZ_JBALNA010000010.1"/>
</dbReference>
<dbReference type="AlphaFoldDB" id="A0AAP8EZY6"/>
<sequence>MAEEKFQINVSYKDVEQMEKMNPILVRIIENVKAEASRMAEGFKYESASAPGGDSAAGHVKFSLDW</sequence>
<organism evidence="1 2">
    <name type="scientific">Bacillus toyonensis</name>
    <dbReference type="NCBI Taxonomy" id="155322"/>
    <lineage>
        <taxon>Bacteria</taxon>
        <taxon>Bacillati</taxon>
        <taxon>Bacillota</taxon>
        <taxon>Bacilli</taxon>
        <taxon>Bacillales</taxon>
        <taxon>Bacillaceae</taxon>
        <taxon>Bacillus</taxon>
        <taxon>Bacillus cereus group</taxon>
    </lineage>
</organism>
<comment type="caution">
    <text evidence="1">The sequence shown here is derived from an EMBL/GenBank/DDBJ whole genome shotgun (WGS) entry which is preliminary data.</text>
</comment>
<dbReference type="EMBL" id="NUSY01000037">
    <property type="protein sequence ID" value="PHE08755.1"/>
    <property type="molecule type" value="Genomic_DNA"/>
</dbReference>
<protein>
    <submittedName>
        <fullName evidence="1">Uncharacterized protein</fullName>
    </submittedName>
</protein>
<proteinExistence type="predicted"/>
<reference evidence="1 2" key="1">
    <citation type="submission" date="2017-09" db="EMBL/GenBank/DDBJ databases">
        <title>Large-scale bioinformatics analysis of Bacillus genomes uncovers conserved roles of natural products in bacterial physiology.</title>
        <authorList>
            <consortium name="Agbiome Team Llc"/>
            <person name="Bleich R.M."/>
            <person name="Grubbs K.J."/>
            <person name="Santa Maria K.C."/>
            <person name="Allen S.E."/>
            <person name="Farag S."/>
            <person name="Shank E.A."/>
            <person name="Bowers A."/>
        </authorList>
    </citation>
    <scope>NUCLEOTIDE SEQUENCE [LARGE SCALE GENOMIC DNA]</scope>
    <source>
        <strain evidence="1 2">AFS042148</strain>
    </source>
</reference>
<name>A0AAP8EZY6_9BACI</name>
<dbReference type="Proteomes" id="UP000224044">
    <property type="component" value="Unassembled WGS sequence"/>
</dbReference>
<evidence type="ECO:0000313" key="1">
    <source>
        <dbReference type="EMBL" id="PHE08755.1"/>
    </source>
</evidence>
<evidence type="ECO:0000313" key="2">
    <source>
        <dbReference type="Proteomes" id="UP000224044"/>
    </source>
</evidence>
<accession>A0AAP8EZY6</accession>
<gene>
    <name evidence="1" type="ORF">COF62_24240</name>
</gene>